<feature type="domain" description="FecR protein" evidence="1">
    <location>
        <begin position="122"/>
        <end position="213"/>
    </location>
</feature>
<dbReference type="InterPro" id="IPR012373">
    <property type="entry name" value="Ferrdict_sens_TM"/>
</dbReference>
<evidence type="ECO:0000313" key="3">
    <source>
        <dbReference type="EMBL" id="KIQ02463.1"/>
    </source>
</evidence>
<reference evidence="3 4" key="1">
    <citation type="submission" date="2014-12" db="EMBL/GenBank/DDBJ databases">
        <title>16Stimator: statistical estimation of ribosomal gene copy numbers from draft genome assemblies.</title>
        <authorList>
            <person name="Perisin M.A."/>
            <person name="Vetter M."/>
            <person name="Gilbert J.A."/>
            <person name="Bergelson J."/>
        </authorList>
    </citation>
    <scope>NUCLEOTIDE SEQUENCE [LARGE SCALE GENOMIC DNA]</scope>
    <source>
        <strain evidence="3 4">MEJ086</strain>
    </source>
</reference>
<dbReference type="GO" id="GO:0016989">
    <property type="term" value="F:sigma factor antagonist activity"/>
    <property type="evidence" value="ECO:0007669"/>
    <property type="project" value="TreeGrafter"/>
</dbReference>
<gene>
    <name evidence="3" type="ORF">RU08_07555</name>
</gene>
<organism evidence="3 4">
    <name type="scientific">Pseudomonas fulva</name>
    <dbReference type="NCBI Taxonomy" id="47880"/>
    <lineage>
        <taxon>Bacteria</taxon>
        <taxon>Pseudomonadati</taxon>
        <taxon>Pseudomonadota</taxon>
        <taxon>Gammaproteobacteria</taxon>
        <taxon>Pseudomonadales</taxon>
        <taxon>Pseudomonadaceae</taxon>
        <taxon>Pseudomonas</taxon>
    </lineage>
</organism>
<feature type="domain" description="FecR N-terminal" evidence="2">
    <location>
        <begin position="14"/>
        <end position="56"/>
    </location>
</feature>
<dbReference type="InterPro" id="IPR006860">
    <property type="entry name" value="FecR"/>
</dbReference>
<dbReference type="Proteomes" id="UP000032068">
    <property type="component" value="Unassembled WGS sequence"/>
</dbReference>
<comment type="caution">
    <text evidence="3">The sequence shown here is derived from an EMBL/GenBank/DDBJ whole genome shotgun (WGS) entry which is preliminary data.</text>
</comment>
<name>A0A0D0K2H1_9PSED</name>
<evidence type="ECO:0000259" key="1">
    <source>
        <dbReference type="Pfam" id="PF04773"/>
    </source>
</evidence>
<dbReference type="PIRSF" id="PIRSF018266">
    <property type="entry name" value="FecR"/>
    <property type="match status" value="1"/>
</dbReference>
<dbReference type="Pfam" id="PF16220">
    <property type="entry name" value="DUF4880"/>
    <property type="match status" value="1"/>
</dbReference>
<dbReference type="InterPro" id="IPR032623">
    <property type="entry name" value="FecR_N"/>
</dbReference>
<dbReference type="EMBL" id="JXQW01000016">
    <property type="protein sequence ID" value="KIQ02463.1"/>
    <property type="molecule type" value="Genomic_DNA"/>
</dbReference>
<protein>
    <submittedName>
        <fullName evidence="3">Iron dicitrate transport regulator FecR</fullName>
    </submittedName>
</protein>
<dbReference type="Gene3D" id="2.60.120.1440">
    <property type="match status" value="1"/>
</dbReference>
<dbReference type="OrthoDB" id="1099576at2"/>
<proteinExistence type="predicted"/>
<evidence type="ECO:0000313" key="4">
    <source>
        <dbReference type="Proteomes" id="UP000032068"/>
    </source>
</evidence>
<dbReference type="PANTHER" id="PTHR30273">
    <property type="entry name" value="PERIPLASMIC SIGNAL SENSOR AND SIGMA FACTOR ACTIVATOR FECR-RELATED"/>
    <property type="match status" value="1"/>
</dbReference>
<dbReference type="RefSeq" id="WP_042553187.1">
    <property type="nucleotide sequence ID" value="NZ_JXQW01000016.1"/>
</dbReference>
<accession>A0A0D0K2H1</accession>
<dbReference type="AlphaFoldDB" id="A0A0D0K2H1"/>
<dbReference type="PANTHER" id="PTHR30273:SF2">
    <property type="entry name" value="PROTEIN FECR"/>
    <property type="match status" value="1"/>
</dbReference>
<evidence type="ECO:0000259" key="2">
    <source>
        <dbReference type="Pfam" id="PF16220"/>
    </source>
</evidence>
<dbReference type="Pfam" id="PF04773">
    <property type="entry name" value="FecR"/>
    <property type="match status" value="1"/>
</dbReference>
<sequence length="328" mass="36922">MNARPHTLSHASLQQAADWYVLLHDEQPDSHVHQQWQQWLEQHGEHRDAWQYVERVSQRFNHLQQQDDGQVLRRALAQPGRSAITRRQGLKSLLIIGAGSLLGWSTWRSTPLPRLVAGWTADFATGTGEVRETRLVDGTRLWLNAASAVDADFNNALRLLHLRFGEVLIDTARDARPLFIDSQHGRMQALGTRFSVRQNDEETWLTVFDGTVEVCTAGSRETRRVPAGQQLTFNAQKLGSATPAAGARESWTRNVLAAEGMPLGQLLEELSHFRRGHLGCNPAVARLPVMGYFPLNDSEQSLRLLQAALPIRIQRLTDWWVSVEPVST</sequence>